<dbReference type="Pfam" id="PF08240">
    <property type="entry name" value="ADH_N"/>
    <property type="match status" value="1"/>
</dbReference>
<protein>
    <submittedName>
        <fullName evidence="2">NADP-dependent oxidoreductase</fullName>
    </submittedName>
</protein>
<keyword evidence="3" id="KW-1185">Reference proteome</keyword>
<dbReference type="SUPFAM" id="SSF51735">
    <property type="entry name" value="NAD(P)-binding Rossmann-fold domains"/>
    <property type="match status" value="1"/>
</dbReference>
<gene>
    <name evidence="2" type="ORF">D0T12_14230</name>
</gene>
<evidence type="ECO:0000259" key="1">
    <source>
        <dbReference type="SMART" id="SM00829"/>
    </source>
</evidence>
<dbReference type="CDD" id="cd05289">
    <property type="entry name" value="MDR_like_2"/>
    <property type="match status" value="1"/>
</dbReference>
<dbReference type="InterPro" id="IPR011032">
    <property type="entry name" value="GroES-like_sf"/>
</dbReference>
<dbReference type="PANTHER" id="PTHR11695">
    <property type="entry name" value="ALCOHOL DEHYDROGENASE RELATED"/>
    <property type="match status" value="1"/>
</dbReference>
<evidence type="ECO:0000313" key="2">
    <source>
        <dbReference type="EMBL" id="RFS84690.1"/>
    </source>
</evidence>
<accession>A0A372GH49</accession>
<dbReference type="InterPro" id="IPR050700">
    <property type="entry name" value="YIM1/Zinc_Alcohol_DH_Fams"/>
</dbReference>
<comment type="caution">
    <text evidence="2">The sequence shown here is derived from an EMBL/GenBank/DDBJ whole genome shotgun (WGS) entry which is preliminary data.</text>
</comment>
<dbReference type="PANTHER" id="PTHR11695:SF294">
    <property type="entry name" value="RETICULON-4-INTERACTING PROTEIN 1, MITOCHONDRIAL"/>
    <property type="match status" value="1"/>
</dbReference>
<feature type="domain" description="Enoyl reductase (ER)" evidence="1">
    <location>
        <begin position="10"/>
        <end position="317"/>
    </location>
</feature>
<dbReference type="InterPro" id="IPR013154">
    <property type="entry name" value="ADH-like_N"/>
</dbReference>
<name>A0A372GH49_9ACTN</name>
<dbReference type="SMART" id="SM00829">
    <property type="entry name" value="PKS_ER"/>
    <property type="match status" value="1"/>
</dbReference>
<reference evidence="2 3" key="1">
    <citation type="submission" date="2018-08" db="EMBL/GenBank/DDBJ databases">
        <title>Actinomadura spongicola sp. nov., isolated from marine sponge Leucetta chagosensis.</title>
        <authorList>
            <person name="Li L."/>
            <person name="Lin H.W."/>
        </authorList>
    </citation>
    <scope>NUCLEOTIDE SEQUENCE [LARGE SCALE GENOMIC DNA]</scope>
    <source>
        <strain evidence="2 3">LHW52907</strain>
    </source>
</reference>
<dbReference type="EMBL" id="QVNQ01000004">
    <property type="protein sequence ID" value="RFS84690.1"/>
    <property type="molecule type" value="Genomic_DNA"/>
</dbReference>
<dbReference type="Proteomes" id="UP000262882">
    <property type="component" value="Unassembled WGS sequence"/>
</dbReference>
<dbReference type="OrthoDB" id="2665481at2"/>
<organism evidence="2 3">
    <name type="scientific">Actinomadura spongiicola</name>
    <dbReference type="NCBI Taxonomy" id="2303421"/>
    <lineage>
        <taxon>Bacteria</taxon>
        <taxon>Bacillati</taxon>
        <taxon>Actinomycetota</taxon>
        <taxon>Actinomycetes</taxon>
        <taxon>Streptosporangiales</taxon>
        <taxon>Thermomonosporaceae</taxon>
        <taxon>Actinomadura</taxon>
    </lineage>
</organism>
<proteinExistence type="predicted"/>
<dbReference type="SUPFAM" id="SSF50129">
    <property type="entry name" value="GroES-like"/>
    <property type="match status" value="1"/>
</dbReference>
<sequence>MRAIAVSEYGATPAPMYLPRPVPGPGEILVKVIAAGLSPLDWKLADGMLKDSVDASFPLILGQDGAGVVDEVGEGVTRLRHGEQVYGILAAPERGLGAFAEYAIVREDGPVARIPDGMIYTEAAAVPTAGSAALAMLEQARVDAGQTVLVVGATGGVGQCLVRLASLAGVKVIATARADMAGTMRRLGADETVEYSHGDRSLSELNAKVLAVHDDGIDAVLDLVGDTSTTENLARLLRPGGTYLSAVWAVHPDSMEAKGLRAVNLDDRPSAAALERLSDLIDAGDLRVRVEREVPLEDTPDALAVNRVGGARGRTVIRL</sequence>
<evidence type="ECO:0000313" key="3">
    <source>
        <dbReference type="Proteomes" id="UP000262882"/>
    </source>
</evidence>
<dbReference type="AlphaFoldDB" id="A0A372GH49"/>
<dbReference type="GO" id="GO:0016491">
    <property type="term" value="F:oxidoreductase activity"/>
    <property type="evidence" value="ECO:0007669"/>
    <property type="project" value="InterPro"/>
</dbReference>
<dbReference type="Pfam" id="PF13602">
    <property type="entry name" value="ADH_zinc_N_2"/>
    <property type="match status" value="1"/>
</dbReference>
<dbReference type="Gene3D" id="3.40.50.720">
    <property type="entry name" value="NAD(P)-binding Rossmann-like Domain"/>
    <property type="match status" value="1"/>
</dbReference>
<dbReference type="Gene3D" id="3.90.180.10">
    <property type="entry name" value="Medium-chain alcohol dehydrogenases, catalytic domain"/>
    <property type="match status" value="1"/>
</dbReference>
<dbReference type="InterPro" id="IPR020843">
    <property type="entry name" value="ER"/>
</dbReference>
<dbReference type="RefSeq" id="WP_117400032.1">
    <property type="nucleotide sequence ID" value="NZ_QVNQ01000004.1"/>
</dbReference>
<dbReference type="InterPro" id="IPR036291">
    <property type="entry name" value="NAD(P)-bd_dom_sf"/>
</dbReference>